<feature type="region of interest" description="Adenylyl transferase" evidence="7">
    <location>
        <begin position="494"/>
        <end position="998"/>
    </location>
</feature>
<dbReference type="NCBIfam" id="NF008292">
    <property type="entry name" value="PRK11072.1"/>
    <property type="match status" value="1"/>
</dbReference>
<dbReference type="GO" id="GO:0005829">
    <property type="term" value="C:cytosol"/>
    <property type="evidence" value="ECO:0007669"/>
    <property type="project" value="TreeGrafter"/>
</dbReference>
<dbReference type="Pfam" id="PF03710">
    <property type="entry name" value="GlnE"/>
    <property type="match status" value="2"/>
</dbReference>
<keyword evidence="3 7" id="KW-0547">Nucleotide-binding</keyword>
<dbReference type="InterPro" id="IPR005190">
    <property type="entry name" value="GlnE_rpt_dom"/>
</dbReference>
<evidence type="ECO:0000256" key="5">
    <source>
        <dbReference type="ARBA" id="ARBA00022842"/>
    </source>
</evidence>
<name>A0A345ZV40_9HYPH</name>
<keyword evidence="11" id="KW-1185">Reference proteome</keyword>
<dbReference type="InterPro" id="IPR013546">
    <property type="entry name" value="PII_UdlTrfase/GS_AdlTrfase"/>
</dbReference>
<dbReference type="Pfam" id="PF08335">
    <property type="entry name" value="GlnD_UR_UTase"/>
    <property type="match status" value="2"/>
</dbReference>
<dbReference type="NCBIfam" id="NF010706">
    <property type="entry name" value="PRK14108.1"/>
    <property type="match status" value="1"/>
</dbReference>
<reference evidence="10 11" key="1">
    <citation type="submission" date="2018-07" db="EMBL/GenBank/DDBJ databases">
        <authorList>
            <person name="Quirk P.G."/>
            <person name="Krulwich T.A."/>
        </authorList>
    </citation>
    <scope>NUCLEOTIDE SEQUENCE [LARGE SCALE GENOMIC DNA]</scope>
    <source>
        <strain evidence="10 11">CC-BB4</strain>
    </source>
</reference>
<dbReference type="InterPro" id="IPR043519">
    <property type="entry name" value="NT_sf"/>
</dbReference>
<evidence type="ECO:0000259" key="9">
    <source>
        <dbReference type="Pfam" id="PF08335"/>
    </source>
</evidence>
<dbReference type="EMBL" id="CP031417">
    <property type="protein sequence ID" value="AXK80787.1"/>
    <property type="molecule type" value="Genomic_DNA"/>
</dbReference>
<dbReference type="CDD" id="cd05401">
    <property type="entry name" value="NT_GlnE_GlnD_like"/>
    <property type="match status" value="2"/>
</dbReference>
<dbReference type="AlphaFoldDB" id="A0A345ZV40"/>
<evidence type="ECO:0000256" key="3">
    <source>
        <dbReference type="ARBA" id="ARBA00022741"/>
    </source>
</evidence>
<comment type="function">
    <text evidence="7">Involved in the regulation of glutamine synthetase GlnA, a key enzyme in the process to assimilate ammonia. When cellular nitrogen levels are high, the C-terminal adenylyl transferase (AT) inactivates GlnA by covalent transfer of an adenylyl group from ATP to specific tyrosine residue of GlnA, thus reducing its activity. Conversely, when nitrogen levels are low, the N-terminal adenylyl removase (AR) activates GlnA by removing the adenylyl group by phosphorolysis, increasing its activity. The regulatory region of GlnE binds the signal transduction protein PII (GlnB) which indicates the nitrogen status of the cell.</text>
</comment>
<evidence type="ECO:0000256" key="2">
    <source>
        <dbReference type="ARBA" id="ARBA00022695"/>
    </source>
</evidence>
<dbReference type="PANTHER" id="PTHR30621">
    <property type="entry name" value="GLUTAMINE SYNTHETASE ADENYLYLTRANSFERASE"/>
    <property type="match status" value="1"/>
</dbReference>
<feature type="domain" description="Glutamate-ammonia ligase adenylyltransferase repeated" evidence="8">
    <location>
        <begin position="77"/>
        <end position="318"/>
    </location>
</feature>
<dbReference type="InterPro" id="IPR023057">
    <property type="entry name" value="GlnE"/>
</dbReference>
<evidence type="ECO:0000256" key="4">
    <source>
        <dbReference type="ARBA" id="ARBA00022840"/>
    </source>
</evidence>
<dbReference type="OrthoDB" id="9759366at2"/>
<keyword evidence="1 7" id="KW-0808">Transferase</keyword>
<dbReference type="Gene3D" id="1.20.120.1510">
    <property type="match status" value="1"/>
</dbReference>
<keyword evidence="6 7" id="KW-0511">Multifunctional enzyme</keyword>
<dbReference type="EC" id="2.7.7.42" evidence="7"/>
<comment type="catalytic activity">
    <reaction evidence="7">
        <text>[glutamine synthetase]-L-tyrosine + ATP = [glutamine synthetase]-O(4)-(5'-adenylyl)-L-tyrosine + diphosphate</text>
        <dbReference type="Rhea" id="RHEA:18589"/>
        <dbReference type="Rhea" id="RHEA-COMP:10660"/>
        <dbReference type="Rhea" id="RHEA-COMP:10661"/>
        <dbReference type="ChEBI" id="CHEBI:30616"/>
        <dbReference type="ChEBI" id="CHEBI:33019"/>
        <dbReference type="ChEBI" id="CHEBI:46858"/>
        <dbReference type="ChEBI" id="CHEBI:83624"/>
        <dbReference type="EC" id="2.7.7.42"/>
    </reaction>
</comment>
<evidence type="ECO:0000313" key="10">
    <source>
        <dbReference type="EMBL" id="AXK80787.1"/>
    </source>
</evidence>
<evidence type="ECO:0000256" key="1">
    <source>
        <dbReference type="ARBA" id="ARBA00022679"/>
    </source>
</evidence>
<evidence type="ECO:0000313" key="11">
    <source>
        <dbReference type="Proteomes" id="UP000254889"/>
    </source>
</evidence>
<comment type="cofactor">
    <cofactor evidence="7">
        <name>Mg(2+)</name>
        <dbReference type="ChEBI" id="CHEBI:18420"/>
    </cofactor>
</comment>
<proteinExistence type="inferred from homology"/>
<evidence type="ECO:0000256" key="6">
    <source>
        <dbReference type="ARBA" id="ARBA00023268"/>
    </source>
</evidence>
<dbReference type="SUPFAM" id="SSF81593">
    <property type="entry name" value="Nucleotidyltransferase substrate binding subunit/domain"/>
    <property type="match status" value="2"/>
</dbReference>
<dbReference type="PANTHER" id="PTHR30621:SF0">
    <property type="entry name" value="BIFUNCTIONAL GLUTAMINE SYNTHETASE ADENYLYLTRANSFERASE_ADENYLYL-REMOVING ENZYME"/>
    <property type="match status" value="1"/>
</dbReference>
<keyword evidence="5 7" id="KW-0460">Magnesium</keyword>
<feature type="domain" description="PII-uridylyltransferase/Glutamine-synthetase adenylyltransferase" evidence="9">
    <location>
        <begin position="351"/>
        <end position="481"/>
    </location>
</feature>
<dbReference type="GO" id="GO:0000287">
    <property type="term" value="F:magnesium ion binding"/>
    <property type="evidence" value="ECO:0007669"/>
    <property type="project" value="UniProtKB-UniRule"/>
</dbReference>
<dbReference type="GO" id="GO:0047388">
    <property type="term" value="F:[glutamine synthetase]-adenylyl-L-tyrosine phosphorylase activity"/>
    <property type="evidence" value="ECO:0007669"/>
    <property type="project" value="UniProtKB-EC"/>
</dbReference>
<dbReference type="GO" id="GO:0000820">
    <property type="term" value="P:regulation of glutamine family amino acid metabolic process"/>
    <property type="evidence" value="ECO:0007669"/>
    <property type="project" value="UniProtKB-UniRule"/>
</dbReference>
<keyword evidence="4 7" id="KW-0067">ATP-binding</keyword>
<dbReference type="GO" id="GO:0008882">
    <property type="term" value="F:[glutamate-ammonia-ligase] adenylyltransferase activity"/>
    <property type="evidence" value="ECO:0007669"/>
    <property type="project" value="UniProtKB-UniRule"/>
</dbReference>
<accession>A0A345ZV40</accession>
<evidence type="ECO:0000256" key="7">
    <source>
        <dbReference type="HAMAP-Rule" id="MF_00802"/>
    </source>
</evidence>
<dbReference type="Gene3D" id="3.30.460.10">
    <property type="entry name" value="Beta Polymerase, domain 2"/>
    <property type="match status" value="2"/>
</dbReference>
<protein>
    <recommendedName>
        <fullName evidence="7">Bifunctional glutamine synthetase adenylyltransferase/adenylyl-removing enzyme</fullName>
    </recommendedName>
    <alternativeName>
        <fullName evidence="7">ATP:glutamine synthetase adenylyltransferase</fullName>
    </alternativeName>
    <alternativeName>
        <fullName evidence="7">ATase</fullName>
    </alternativeName>
    <domain>
        <recommendedName>
            <fullName evidence="7">Glutamine synthetase adenylyl-L-tyrosine phosphorylase</fullName>
            <ecNumber evidence="7">2.7.7.89</ecNumber>
        </recommendedName>
        <alternativeName>
            <fullName evidence="7">Adenylyl removase</fullName>
            <shortName evidence="7">AR</shortName>
            <shortName evidence="7">AT-N</shortName>
        </alternativeName>
    </domain>
    <domain>
        <recommendedName>
            <fullName evidence="7">Glutamine synthetase adenylyl transferase</fullName>
            <ecNumber evidence="7">2.7.7.42</ecNumber>
        </recommendedName>
        <alternativeName>
            <fullName evidence="7">Adenylyl transferase</fullName>
            <shortName evidence="7">AT</shortName>
            <shortName evidence="7">AT-C</shortName>
        </alternativeName>
    </domain>
</protein>
<dbReference type="Proteomes" id="UP000254889">
    <property type="component" value="Chromosome"/>
</dbReference>
<comment type="catalytic activity">
    <reaction evidence="7">
        <text>[glutamine synthetase]-O(4)-(5'-adenylyl)-L-tyrosine + phosphate = [glutamine synthetase]-L-tyrosine + ADP</text>
        <dbReference type="Rhea" id="RHEA:43716"/>
        <dbReference type="Rhea" id="RHEA-COMP:10660"/>
        <dbReference type="Rhea" id="RHEA-COMP:10661"/>
        <dbReference type="ChEBI" id="CHEBI:43474"/>
        <dbReference type="ChEBI" id="CHEBI:46858"/>
        <dbReference type="ChEBI" id="CHEBI:83624"/>
        <dbReference type="ChEBI" id="CHEBI:456216"/>
        <dbReference type="EC" id="2.7.7.89"/>
    </reaction>
</comment>
<sequence>MTPPGGQHVTSDPFRAAASAAGDNLSLAARIVAAPELSDPVTARSRVDGWLADNPSAASEVGTLLTRFPLVRTLIESFAESAPFLWELASNDPSRLLRLMVADPDTHFDDLLAATMRAVAATADEAEAMRLLRRMKAEAALLIAVADIGGVWPIMRAARAITALADTAVEAALSFAFSEAAQAGRINPADAAAPARDSGYIVLAMGKMGAFELNYSSDIDLIVFFEQTAPIFPDPDLATKTTVRITQRMVKLLQERTGDGYVFRTDLRLRPDPSSTPIAVSTAAAMSYYESVGRSWERAAMIKARPCAGDIAAGERFLTELSPFVWRKYLDFAALADVHALKRQINAYRGHGEIAVEGHNIKLGRGGIREIEFFAQTQQLIAGGRNPSLRDRDTLTTLVKLCEDRWIDEAARDAMSAAYLFLRTVEHRLQMMNDEQTQTLPAERAEMERFARFLGFDGRDAFAKVLLGHLTKVQHYYARLFEKMPGPERPEMRFPAEANDHKTLDRLMELGFRAPLEASHIVRHWLDGGHRALKGEVAQNHLRELVPVLLEQIGRTDNPNATLVQFDHFLANLHGAGRLLSLLRQNPELIELTTLVLGIAPRLADILARHPQVMDAFVDPSFFGALPDADELGRRLDAVLAQASYDEDLLDRIRMFGLEYMFLIGARILSGTVTARQAGEAFARLADAVIRAVHRAVADNFAGTYGHVRGEEAAVLAMGKLGGYEMTASSDLDLILVYDFDAAQPESDGGRSLYGGQYFARLTQRLINALTAQTSYGALYQVDMRLRPSGQSGPLATQVGSFAQYQENEAWTWEHMALTRARVVSAPPEFAARVQDVIQGILRRRRDATLIAGDVVEMRSAIATEKGDSERWDLKYVAGGLIDIEFIAQYLQLVHAHDKPGILDTSTARVLDKAWALKLLAVEDAEVLRPAVQLYHDLTQILRLCLPGGFDPKTAGPGLLRLLARAAGVPDFATLDVTVADMQAKVRESFVRILGQAP</sequence>
<dbReference type="EC" id="2.7.7.89" evidence="7"/>
<dbReference type="HAMAP" id="MF_00802">
    <property type="entry name" value="GlnE"/>
    <property type="match status" value="1"/>
</dbReference>
<keyword evidence="2 7" id="KW-0548">Nucleotidyltransferase</keyword>
<feature type="domain" description="Glutamate-ammonia ligase adenylyltransferase repeated" evidence="8">
    <location>
        <begin position="596"/>
        <end position="834"/>
    </location>
</feature>
<dbReference type="SUPFAM" id="SSF81301">
    <property type="entry name" value="Nucleotidyltransferase"/>
    <property type="match status" value="2"/>
</dbReference>
<evidence type="ECO:0000259" key="8">
    <source>
        <dbReference type="Pfam" id="PF03710"/>
    </source>
</evidence>
<feature type="domain" description="PII-uridylyltransferase/Glutamine-synthetase adenylyltransferase" evidence="9">
    <location>
        <begin position="864"/>
        <end position="943"/>
    </location>
</feature>
<gene>
    <name evidence="7" type="primary">glnE</name>
    <name evidence="10" type="ORF">DW352_09875</name>
</gene>
<dbReference type="Gene3D" id="1.20.120.330">
    <property type="entry name" value="Nucleotidyltransferases domain 2"/>
    <property type="match status" value="2"/>
</dbReference>
<comment type="similarity">
    <text evidence="7">Belongs to the GlnE family.</text>
</comment>
<feature type="region of interest" description="Adenylyl removase" evidence="7">
    <location>
        <begin position="1"/>
        <end position="488"/>
    </location>
</feature>
<dbReference type="KEGG" id="ptaw:DW352_09875"/>
<organism evidence="10 11">
    <name type="scientific">Pseudolabrys taiwanensis</name>
    <dbReference type="NCBI Taxonomy" id="331696"/>
    <lineage>
        <taxon>Bacteria</taxon>
        <taxon>Pseudomonadati</taxon>
        <taxon>Pseudomonadota</taxon>
        <taxon>Alphaproteobacteria</taxon>
        <taxon>Hyphomicrobiales</taxon>
        <taxon>Xanthobacteraceae</taxon>
        <taxon>Pseudolabrys</taxon>
    </lineage>
</organism>
<dbReference type="GO" id="GO:0005524">
    <property type="term" value="F:ATP binding"/>
    <property type="evidence" value="ECO:0007669"/>
    <property type="project" value="UniProtKB-UniRule"/>
</dbReference>